<dbReference type="Pfam" id="PF16363">
    <property type="entry name" value="GDP_Man_Dehyd"/>
    <property type="match status" value="1"/>
</dbReference>
<evidence type="ECO:0000259" key="14">
    <source>
        <dbReference type="Pfam" id="PF16363"/>
    </source>
</evidence>
<keyword evidence="7" id="KW-0210">Decarboxylase</keyword>
<evidence type="ECO:0000256" key="6">
    <source>
        <dbReference type="ARBA" id="ARBA00022692"/>
    </source>
</evidence>
<dbReference type="SUPFAM" id="SSF51735">
    <property type="entry name" value="NAD(P)-binding Rossmann-fold domains"/>
    <property type="match status" value="1"/>
</dbReference>
<evidence type="ECO:0000256" key="5">
    <source>
        <dbReference type="ARBA" id="ARBA00012290"/>
    </source>
</evidence>
<dbReference type="PANTHER" id="PTHR43078:SF6">
    <property type="entry name" value="UDP-GLUCURONIC ACID DECARBOXYLASE 1"/>
    <property type="match status" value="1"/>
</dbReference>
<dbReference type="PANTHER" id="PTHR43078">
    <property type="entry name" value="UDP-GLUCURONIC ACID DECARBOXYLASE-RELATED"/>
    <property type="match status" value="1"/>
</dbReference>
<comment type="caution">
    <text evidence="15">The sequence shown here is derived from an EMBL/GenBank/DDBJ whole genome shotgun (WGS) entry which is preliminary data.</text>
</comment>
<keyword evidence="10" id="KW-0520">NAD</keyword>
<keyword evidence="11" id="KW-0333">Golgi apparatus</keyword>
<organism evidence="15 16">
    <name type="scientific">Candidatus Desantisbacteria bacterium CG1_02_38_46</name>
    <dbReference type="NCBI Taxonomy" id="1817893"/>
    <lineage>
        <taxon>Bacteria</taxon>
        <taxon>Candidatus Desantisiibacteriota</taxon>
    </lineage>
</organism>
<dbReference type="InterPro" id="IPR044516">
    <property type="entry name" value="UXS-like"/>
</dbReference>
<dbReference type="InterPro" id="IPR036291">
    <property type="entry name" value="NAD(P)-bd_dom_sf"/>
</dbReference>
<dbReference type="GO" id="GO:0033320">
    <property type="term" value="P:UDP-D-xylose biosynthetic process"/>
    <property type="evidence" value="ECO:0007669"/>
    <property type="project" value="UniProtKB-UniPathway"/>
</dbReference>
<evidence type="ECO:0000256" key="3">
    <source>
        <dbReference type="ARBA" id="ARBA00005100"/>
    </source>
</evidence>
<evidence type="ECO:0000256" key="7">
    <source>
        <dbReference type="ARBA" id="ARBA00022793"/>
    </source>
</evidence>
<keyword evidence="8" id="KW-0735">Signal-anchor</keyword>
<dbReference type="GO" id="GO:0005737">
    <property type="term" value="C:cytoplasm"/>
    <property type="evidence" value="ECO:0007669"/>
    <property type="project" value="TreeGrafter"/>
</dbReference>
<comment type="cofactor">
    <cofactor evidence="1">
        <name>NAD(+)</name>
        <dbReference type="ChEBI" id="CHEBI:57540"/>
    </cofactor>
</comment>
<dbReference type="GO" id="GO:0048040">
    <property type="term" value="F:UDP-glucuronate decarboxylase activity"/>
    <property type="evidence" value="ECO:0007669"/>
    <property type="project" value="UniProtKB-EC"/>
</dbReference>
<sequence length="327" mass="37088">MKILVTGGAGFIGSHLAESLLKDRHMVTIIDDLSTGRMENISGFAHNKNLSVYIDTILNENLMRKLISKSDFIYHLAAAVGVKYVIENPLRSIQANVRGAEIVLELADELSKRNHKKKVLLASTSEVYGKNKRIPFKEDDDRVMGPTTISRWSYSCAKALDEFFALAYYKEKGLPVIIVRLFNTCGPRQVGDYGMVIPRFIDQAISNKPVTVYSDGKQTRSFLYVGDAIGAMKLLSSHPKAIGEIFNIGSPERVTIKELAKRIINLVKSKSKIQHIPYEEVYRNHFEDMRHRLPDTNKIKNLTGFKPNYNLDDILKEMISERRTKCH</sequence>
<evidence type="ECO:0000256" key="2">
    <source>
        <dbReference type="ARBA" id="ARBA00004447"/>
    </source>
</evidence>
<dbReference type="EMBL" id="MNUO01000071">
    <property type="protein sequence ID" value="OIN96942.1"/>
    <property type="molecule type" value="Genomic_DNA"/>
</dbReference>
<feature type="domain" description="NAD(P)-binding" evidence="14">
    <location>
        <begin position="4"/>
        <end position="318"/>
    </location>
</feature>
<dbReference type="GO" id="GO:0042732">
    <property type="term" value="P:D-xylose metabolic process"/>
    <property type="evidence" value="ECO:0007669"/>
    <property type="project" value="InterPro"/>
</dbReference>
<accession>A0A1J4SFT4</accession>
<comment type="pathway">
    <text evidence="3">Nucleotide-sugar biosynthesis; UDP-alpha-D-xylose biosynthesis; UDP-alpha-D-xylose from UDP-alpha-D-glucuronate: step 1/1.</text>
</comment>
<keyword evidence="13" id="KW-0456">Lyase</keyword>
<comment type="similarity">
    <text evidence="4">Belongs to the NAD(P)-dependent epimerase/dehydratase family. UDP-glucuronic acid decarboxylase subfamily.</text>
</comment>
<dbReference type="GO" id="GO:0070403">
    <property type="term" value="F:NAD+ binding"/>
    <property type="evidence" value="ECO:0007669"/>
    <property type="project" value="InterPro"/>
</dbReference>
<protein>
    <recommendedName>
        <fullName evidence="5">UDP-glucuronate decarboxylase</fullName>
        <ecNumber evidence="5">4.1.1.35</ecNumber>
    </recommendedName>
</protein>
<keyword evidence="6" id="KW-0812">Transmembrane</keyword>
<dbReference type="Gene3D" id="3.40.50.720">
    <property type="entry name" value="NAD(P)-binding Rossmann-like Domain"/>
    <property type="match status" value="1"/>
</dbReference>
<evidence type="ECO:0000256" key="11">
    <source>
        <dbReference type="ARBA" id="ARBA00023034"/>
    </source>
</evidence>
<reference evidence="15 16" key="1">
    <citation type="journal article" date="2016" name="Environ. Microbiol.">
        <title>Genomic resolution of a cold subsurface aquifer community provides metabolic insights for novel microbes adapted to high CO concentrations.</title>
        <authorList>
            <person name="Probst A.J."/>
            <person name="Castelle C.J."/>
            <person name="Singh A."/>
            <person name="Brown C.T."/>
            <person name="Anantharaman K."/>
            <person name="Sharon I."/>
            <person name="Hug L.A."/>
            <person name="Burstein D."/>
            <person name="Emerson J.B."/>
            <person name="Thomas B.C."/>
            <person name="Banfield J.F."/>
        </authorList>
    </citation>
    <scope>NUCLEOTIDE SEQUENCE [LARGE SCALE GENOMIC DNA]</scope>
    <source>
        <strain evidence="15">CG1_02_38_46</strain>
    </source>
</reference>
<evidence type="ECO:0000256" key="9">
    <source>
        <dbReference type="ARBA" id="ARBA00022989"/>
    </source>
</evidence>
<gene>
    <name evidence="15" type="ORF">AUJ66_04915</name>
</gene>
<evidence type="ECO:0000256" key="13">
    <source>
        <dbReference type="ARBA" id="ARBA00023239"/>
    </source>
</evidence>
<evidence type="ECO:0000256" key="8">
    <source>
        <dbReference type="ARBA" id="ARBA00022968"/>
    </source>
</evidence>
<evidence type="ECO:0000256" key="1">
    <source>
        <dbReference type="ARBA" id="ARBA00001911"/>
    </source>
</evidence>
<dbReference type="AlphaFoldDB" id="A0A1J4SFT4"/>
<keyword evidence="9" id="KW-1133">Transmembrane helix</keyword>
<evidence type="ECO:0000313" key="16">
    <source>
        <dbReference type="Proteomes" id="UP000182278"/>
    </source>
</evidence>
<dbReference type="Proteomes" id="UP000182278">
    <property type="component" value="Unassembled WGS sequence"/>
</dbReference>
<dbReference type="InterPro" id="IPR016040">
    <property type="entry name" value="NAD(P)-bd_dom"/>
</dbReference>
<dbReference type="STRING" id="1817893.AUJ66_04915"/>
<evidence type="ECO:0000256" key="12">
    <source>
        <dbReference type="ARBA" id="ARBA00023136"/>
    </source>
</evidence>
<evidence type="ECO:0000256" key="4">
    <source>
        <dbReference type="ARBA" id="ARBA00007505"/>
    </source>
</evidence>
<dbReference type="UniPathway" id="UPA00796">
    <property type="reaction ID" value="UER00771"/>
</dbReference>
<name>A0A1J4SFT4_9BACT</name>
<evidence type="ECO:0000256" key="10">
    <source>
        <dbReference type="ARBA" id="ARBA00023027"/>
    </source>
</evidence>
<comment type="subcellular location">
    <subcellularLocation>
        <location evidence="2">Golgi apparatus</location>
        <location evidence="2">Golgi stack membrane</location>
        <topology evidence="2">Single-pass type II membrane protein</topology>
    </subcellularLocation>
</comment>
<keyword evidence="12" id="KW-0472">Membrane</keyword>
<evidence type="ECO:0000313" key="15">
    <source>
        <dbReference type="EMBL" id="OIN96942.1"/>
    </source>
</evidence>
<proteinExistence type="inferred from homology"/>
<dbReference type="EC" id="4.1.1.35" evidence="5"/>